<dbReference type="InterPro" id="IPR051599">
    <property type="entry name" value="Cell_Envelope_Assoc"/>
</dbReference>
<dbReference type="AlphaFoldDB" id="A0A1T4P0U2"/>
<evidence type="ECO:0000256" key="1">
    <source>
        <dbReference type="SAM" id="Phobius"/>
    </source>
</evidence>
<dbReference type="InterPro" id="IPR003848">
    <property type="entry name" value="DUF218"/>
</dbReference>
<proteinExistence type="predicted"/>
<dbReference type="OrthoDB" id="9782395at2"/>
<feature type="domain" description="DUF218" evidence="2">
    <location>
        <begin position="223"/>
        <end position="372"/>
    </location>
</feature>
<feature type="transmembrane region" description="Helical" evidence="1">
    <location>
        <begin position="84"/>
        <end position="106"/>
    </location>
</feature>
<dbReference type="STRING" id="263852.SAMN02745116_01604"/>
<dbReference type="PANTHER" id="PTHR30336">
    <property type="entry name" value="INNER MEMBRANE PROTEIN, PROBABLE PERMEASE"/>
    <property type="match status" value="1"/>
</dbReference>
<dbReference type="Gene3D" id="3.40.50.620">
    <property type="entry name" value="HUPs"/>
    <property type="match status" value="1"/>
</dbReference>
<dbReference type="Pfam" id="PF02698">
    <property type="entry name" value="DUF218"/>
    <property type="match status" value="1"/>
</dbReference>
<feature type="transmembrane region" description="Helical" evidence="1">
    <location>
        <begin position="6"/>
        <end position="22"/>
    </location>
</feature>
<protein>
    <submittedName>
        <fullName evidence="3">DUF218 domain-containing protein</fullName>
    </submittedName>
</protein>
<dbReference type="GO" id="GO:0043164">
    <property type="term" value="P:Gram-negative-bacterium-type cell wall biogenesis"/>
    <property type="evidence" value="ECO:0007669"/>
    <property type="project" value="TreeGrafter"/>
</dbReference>
<dbReference type="Proteomes" id="UP000190328">
    <property type="component" value="Unassembled WGS sequence"/>
</dbReference>
<accession>A0A1T4P0U2</accession>
<dbReference type="GO" id="GO:0000270">
    <property type="term" value="P:peptidoglycan metabolic process"/>
    <property type="evidence" value="ECO:0007669"/>
    <property type="project" value="TreeGrafter"/>
</dbReference>
<feature type="transmembrane region" description="Helical" evidence="1">
    <location>
        <begin position="187"/>
        <end position="216"/>
    </location>
</feature>
<sequence>MLGFAIDFLLVLIFIGLLVSIIRKRNKYPYKSLGIWFITSLFIDTILTAIFTNYSKILLVISFVALVCIWLVTYRVILKDKRRLLIGFLFNVSLVATLSYILLIGISLATPLMIGMLLVVGLSFFITITYGGYALILFFLWNARVVLKKESRSFANMLTLFLGIFGLFFLLGGWVNDLLQTESLYFYIYSCVFWIFGYYFLCFCTVLSSTILFNILKPKMNKDFLIVLGAGLLDGEKVSPLLAGRINRAIQFMNEQLTLTGKQAILLMSGGQGGDEKIPESVAMKHFAMEQGVAEKNILTEEKSTTTLENLRFSDEIMQEKKGANYESSFVSNEYHIFRAGLFARKLGMKSDGLGSKTARYYLPNAFIREFIAIVLINKKRHLIINALIVLFLIANAVLKAFFVR</sequence>
<dbReference type="GO" id="GO:0005886">
    <property type="term" value="C:plasma membrane"/>
    <property type="evidence" value="ECO:0007669"/>
    <property type="project" value="TreeGrafter"/>
</dbReference>
<feature type="transmembrane region" description="Helical" evidence="1">
    <location>
        <begin position="57"/>
        <end position="77"/>
    </location>
</feature>
<feature type="transmembrane region" description="Helical" evidence="1">
    <location>
        <begin position="153"/>
        <end position="175"/>
    </location>
</feature>
<organism evidence="3 4">
    <name type="scientific">Pilibacter termitis</name>
    <dbReference type="NCBI Taxonomy" id="263852"/>
    <lineage>
        <taxon>Bacteria</taxon>
        <taxon>Bacillati</taxon>
        <taxon>Bacillota</taxon>
        <taxon>Bacilli</taxon>
        <taxon>Lactobacillales</taxon>
        <taxon>Enterococcaceae</taxon>
        <taxon>Pilibacter</taxon>
    </lineage>
</organism>
<dbReference type="RefSeq" id="WP_078807533.1">
    <property type="nucleotide sequence ID" value="NZ_FUXI01000017.1"/>
</dbReference>
<feature type="transmembrane region" description="Helical" evidence="1">
    <location>
        <begin position="34"/>
        <end position="51"/>
    </location>
</feature>
<gene>
    <name evidence="3" type="ORF">SAMN02745116_01604</name>
</gene>
<dbReference type="PANTHER" id="PTHR30336:SF18">
    <property type="entry name" value="MEMBRANE PROTEIN"/>
    <property type="match status" value="1"/>
</dbReference>
<dbReference type="InterPro" id="IPR014729">
    <property type="entry name" value="Rossmann-like_a/b/a_fold"/>
</dbReference>
<evidence type="ECO:0000313" key="3">
    <source>
        <dbReference type="EMBL" id="SJZ84866.1"/>
    </source>
</evidence>
<reference evidence="3 4" key="1">
    <citation type="submission" date="2017-02" db="EMBL/GenBank/DDBJ databases">
        <authorList>
            <person name="Peterson S.W."/>
        </authorList>
    </citation>
    <scope>NUCLEOTIDE SEQUENCE [LARGE SCALE GENOMIC DNA]</scope>
    <source>
        <strain evidence="3 4">ATCC BAA-1030</strain>
    </source>
</reference>
<keyword evidence="4" id="KW-1185">Reference proteome</keyword>
<feature type="transmembrane region" description="Helical" evidence="1">
    <location>
        <begin position="383"/>
        <end position="403"/>
    </location>
</feature>
<feature type="transmembrane region" description="Helical" evidence="1">
    <location>
        <begin position="112"/>
        <end position="141"/>
    </location>
</feature>
<evidence type="ECO:0000313" key="4">
    <source>
        <dbReference type="Proteomes" id="UP000190328"/>
    </source>
</evidence>
<dbReference type="EMBL" id="FUXI01000017">
    <property type="protein sequence ID" value="SJZ84866.1"/>
    <property type="molecule type" value="Genomic_DNA"/>
</dbReference>
<keyword evidence="1" id="KW-0472">Membrane</keyword>
<keyword evidence="1" id="KW-0812">Transmembrane</keyword>
<dbReference type="CDD" id="cd06259">
    <property type="entry name" value="YdcF-like"/>
    <property type="match status" value="1"/>
</dbReference>
<evidence type="ECO:0000259" key="2">
    <source>
        <dbReference type="Pfam" id="PF02698"/>
    </source>
</evidence>
<keyword evidence="1" id="KW-1133">Transmembrane helix</keyword>
<name>A0A1T4P0U2_9ENTE</name>